<reference evidence="1" key="1">
    <citation type="submission" date="2018-05" db="EMBL/GenBank/DDBJ databases">
        <authorList>
            <person name="Lanie J.A."/>
            <person name="Ng W.-L."/>
            <person name="Kazmierczak K.M."/>
            <person name="Andrzejewski T.M."/>
            <person name="Davidsen T.M."/>
            <person name="Wayne K.J."/>
            <person name="Tettelin H."/>
            <person name="Glass J.I."/>
            <person name="Rusch D."/>
            <person name="Podicherti R."/>
            <person name="Tsui H.-C.T."/>
            <person name="Winkler M.E."/>
        </authorList>
    </citation>
    <scope>NUCLEOTIDE SEQUENCE</scope>
</reference>
<name>A0A382DSM8_9ZZZZ</name>
<gene>
    <name evidence="1" type="ORF">METZ01_LOCUS193595</name>
</gene>
<protein>
    <submittedName>
        <fullName evidence="1">Uncharacterized protein</fullName>
    </submittedName>
</protein>
<dbReference type="EMBL" id="UINC01040617">
    <property type="protein sequence ID" value="SVB40741.1"/>
    <property type="molecule type" value="Genomic_DNA"/>
</dbReference>
<dbReference type="AlphaFoldDB" id="A0A382DSM8"/>
<accession>A0A382DSM8</accession>
<organism evidence="1">
    <name type="scientific">marine metagenome</name>
    <dbReference type="NCBI Taxonomy" id="408172"/>
    <lineage>
        <taxon>unclassified sequences</taxon>
        <taxon>metagenomes</taxon>
        <taxon>ecological metagenomes</taxon>
    </lineage>
</organism>
<evidence type="ECO:0000313" key="1">
    <source>
        <dbReference type="EMBL" id="SVB40741.1"/>
    </source>
</evidence>
<sequence>MFKKLLAATAAMAISASTYAGISLSGLYEGTLDSHGAYTQDITTTMKGTSGSSTVTVVLDGAFDIDDMYVETTTGPLTFTLGDKSGDDPDVVSIGVTATSGGFTVGLNQDSGEDTELNVGGSLAGITFAVTDVTNSERETTATYEVAGLKATVVHNTVTAGTNIDTTIATTLAGLTLSANHDSNADGTSENGGSVSRVFEGLGTVKAEMSKTGADVTTKTVSLTRGIWTGEWEKVGSADGVTTLKASLAF</sequence>
<proteinExistence type="predicted"/>